<evidence type="ECO:0000313" key="2">
    <source>
        <dbReference type="EMBL" id="ROP83195.1"/>
    </source>
</evidence>
<keyword evidence="1" id="KW-1133">Transmembrane helix</keyword>
<feature type="transmembrane region" description="Helical" evidence="1">
    <location>
        <begin position="303"/>
        <end position="324"/>
    </location>
</feature>
<feature type="transmembrane region" description="Helical" evidence="1">
    <location>
        <begin position="365"/>
        <end position="385"/>
    </location>
</feature>
<proteinExistence type="predicted"/>
<feature type="transmembrane region" description="Helical" evidence="1">
    <location>
        <begin position="336"/>
        <end position="353"/>
    </location>
</feature>
<sequence length="499" mass="52110">MAVPSPSRVPFTLPFLGLAAAILLLVHMPLAGACYGFVDDYVLAQPDRPLPDWPLLAWIARDGRPLYGILLNIVMAPVGDVCDLRFVRVLCVLLEAGIATQLFALARRHGWPLPAAGALALLMLALPGFAVAAAWATLIGPLAAVALGLGAAWFAVPAADERPSMGRLAAAACLLAAALSLYQPGAMAFFPGIAVALARRPASLATLRDQVVPAAVVFVAVVAAYALFYLALPLVMHGPGPGGPPSARAALAIDPWGKLVWFLGVPLRQAVNLFNLEPVPKFGFGVMAVVALGTLLRQRRLRPAALALAAQAGLVVLAYLPNLVVAESWPALRTSLPMAMTMLVVVAAALMAIAERLGNRAGPTVGAGLLAGLAVYGFAVSGPAIDRTLVRLQRAEWQIVLDGVRAAGPLAPGRAIMLVPAGTLRRCAPWRQFDELGLPSTIRPWAADHMVRHAWRAVHGEGLLPRFHFAGPGAPSPPLGAAIIDVAAALAADDRGICR</sequence>
<feature type="transmembrane region" description="Helical" evidence="1">
    <location>
        <begin position="138"/>
        <end position="156"/>
    </location>
</feature>
<gene>
    <name evidence="2" type="ORF">EDC65_4726</name>
</gene>
<reference evidence="2 3" key="1">
    <citation type="submission" date="2018-11" db="EMBL/GenBank/DDBJ databases">
        <title>Genomic Encyclopedia of Type Strains, Phase IV (KMG-IV): sequencing the most valuable type-strain genomes for metagenomic binning, comparative biology and taxonomic classification.</title>
        <authorList>
            <person name="Goeker M."/>
        </authorList>
    </citation>
    <scope>NUCLEOTIDE SEQUENCE [LARGE SCALE GENOMIC DNA]</scope>
    <source>
        <strain evidence="2 3">DSM 5900</strain>
    </source>
</reference>
<feature type="transmembrane region" description="Helical" evidence="1">
    <location>
        <begin position="113"/>
        <end position="132"/>
    </location>
</feature>
<name>A0A3N1L109_9PROT</name>
<comment type="caution">
    <text evidence="2">The sequence shown here is derived from an EMBL/GenBank/DDBJ whole genome shotgun (WGS) entry which is preliminary data.</text>
</comment>
<feature type="transmembrane region" description="Helical" evidence="1">
    <location>
        <begin position="86"/>
        <end position="106"/>
    </location>
</feature>
<dbReference type="Proteomes" id="UP000278222">
    <property type="component" value="Unassembled WGS sequence"/>
</dbReference>
<keyword evidence="1" id="KW-0812">Transmembrane</keyword>
<feature type="transmembrane region" description="Helical" evidence="1">
    <location>
        <begin position="211"/>
        <end position="235"/>
    </location>
</feature>
<keyword evidence="3" id="KW-1185">Reference proteome</keyword>
<evidence type="ECO:0000256" key="1">
    <source>
        <dbReference type="SAM" id="Phobius"/>
    </source>
</evidence>
<evidence type="ECO:0000313" key="3">
    <source>
        <dbReference type="Proteomes" id="UP000278222"/>
    </source>
</evidence>
<accession>A0A3N1L109</accession>
<dbReference type="AlphaFoldDB" id="A0A3N1L109"/>
<feature type="transmembrane region" description="Helical" evidence="1">
    <location>
        <begin position="168"/>
        <end position="191"/>
    </location>
</feature>
<keyword evidence="1" id="KW-0472">Membrane</keyword>
<feature type="transmembrane region" description="Helical" evidence="1">
    <location>
        <begin position="279"/>
        <end position="296"/>
    </location>
</feature>
<dbReference type="EMBL" id="RJKX01000017">
    <property type="protein sequence ID" value="ROP83195.1"/>
    <property type="molecule type" value="Genomic_DNA"/>
</dbReference>
<organism evidence="2 3">
    <name type="scientific">Stella humosa</name>
    <dbReference type="NCBI Taxonomy" id="94"/>
    <lineage>
        <taxon>Bacteria</taxon>
        <taxon>Pseudomonadati</taxon>
        <taxon>Pseudomonadota</taxon>
        <taxon>Alphaproteobacteria</taxon>
        <taxon>Rhodospirillales</taxon>
        <taxon>Stellaceae</taxon>
        <taxon>Stella</taxon>
    </lineage>
</organism>
<dbReference type="RefSeq" id="WP_142235631.1">
    <property type="nucleotide sequence ID" value="NZ_AP019700.1"/>
</dbReference>
<protein>
    <recommendedName>
        <fullName evidence="4">Glucosyltransferase GtrII-like protein</fullName>
    </recommendedName>
</protein>
<evidence type="ECO:0008006" key="4">
    <source>
        <dbReference type="Google" id="ProtNLM"/>
    </source>
</evidence>